<evidence type="ECO:0000256" key="1">
    <source>
        <dbReference type="HAMAP-Rule" id="MF_03046"/>
    </source>
</evidence>
<comment type="similarity">
    <text evidence="1">Belongs to the ENY2 family.</text>
</comment>
<dbReference type="PANTHER" id="PTHR12514">
    <property type="entry name" value="ENHANCER OF YELLOW 2 TRANSCRIPTION FACTOR"/>
    <property type="match status" value="1"/>
</dbReference>
<dbReference type="EMBL" id="JAPMOS010000067">
    <property type="protein sequence ID" value="KAJ4456555.1"/>
    <property type="molecule type" value="Genomic_DNA"/>
</dbReference>
<comment type="caution">
    <text evidence="2">The sequence shown here is derived from an EMBL/GenBank/DDBJ whole genome shotgun (WGS) entry which is preliminary data.</text>
</comment>
<comment type="subunit">
    <text evidence="1">Component of the nuclear pore complex (NPC)-associated TREX-2 complex (transcription and export complex 2). Component of the SAGA transcription coactivator-HAT complex. Within the SAGA complex, participates to a subcomplex of SAGA called the DUB module (deubiquitination module).</text>
</comment>
<reference evidence="2" key="1">
    <citation type="journal article" date="2022" name="bioRxiv">
        <title>Genomics of Preaxostyla Flagellates Illuminates Evolutionary Transitions and the Path Towards Mitochondrial Loss.</title>
        <authorList>
            <person name="Novak L.V.F."/>
            <person name="Treitli S.C."/>
            <person name="Pyrih J."/>
            <person name="Halakuc P."/>
            <person name="Pipaliya S.V."/>
            <person name="Vacek V."/>
            <person name="Brzon O."/>
            <person name="Soukal P."/>
            <person name="Eme L."/>
            <person name="Dacks J.B."/>
            <person name="Karnkowska A."/>
            <person name="Elias M."/>
            <person name="Hampl V."/>
        </authorList>
    </citation>
    <scope>NUCLEOTIDE SEQUENCE</scope>
    <source>
        <strain evidence="2">RCP-MX</strain>
    </source>
</reference>
<comment type="subcellular location">
    <subcellularLocation>
        <location evidence="1">Nucleus</location>
        <location evidence="1">Nucleoplasm</location>
    </subcellularLocation>
</comment>
<name>A0ABQ8UIB3_9EUKA</name>
<keyword evidence="1" id="KW-0010">Activator</keyword>
<evidence type="ECO:0000313" key="2">
    <source>
        <dbReference type="EMBL" id="KAJ4456555.1"/>
    </source>
</evidence>
<keyword evidence="1" id="KW-0811">Translocation</keyword>
<evidence type="ECO:0000313" key="3">
    <source>
        <dbReference type="Proteomes" id="UP001141327"/>
    </source>
</evidence>
<dbReference type="Pfam" id="PF10163">
    <property type="entry name" value="EnY2"/>
    <property type="match status" value="1"/>
</dbReference>
<comment type="function">
    <text evidence="1">Involved in mRNA export coupled transcription activation by association with both the TREX-2 and the SAGA complexes. The transcription regulatory histone acetylation (HAT) complex SAGA is a multiprotein complex that activates transcription by remodeling chromatin and mediating histone acetylation and deubiquitination. Within the SAGA complex, participates to a subcomplex that specifically deubiquitinates histones. The SAGA complex is recruited to specific gene promoters by activators, where it is required for transcription. The TREX-2 complex functions in docking export-competent ribonucleoprotein particles (mRNPs) to the nuclear entrance of the nuclear pore complex (nuclear basket). TREX-2 participates in mRNA export and accurate chromatin positioning in the nucleus by tethering genes to the nuclear periphery.</text>
</comment>
<dbReference type="InterPro" id="IPR038212">
    <property type="entry name" value="TF_EnY2_sf"/>
</dbReference>
<keyword evidence="1" id="KW-0539">Nucleus</keyword>
<keyword evidence="1" id="KW-0804">Transcription</keyword>
<organism evidence="2 3">
    <name type="scientific">Paratrimastix pyriformis</name>
    <dbReference type="NCBI Taxonomy" id="342808"/>
    <lineage>
        <taxon>Eukaryota</taxon>
        <taxon>Metamonada</taxon>
        <taxon>Preaxostyla</taxon>
        <taxon>Paratrimastigidae</taxon>
        <taxon>Paratrimastix</taxon>
    </lineage>
</organism>
<protein>
    <recommendedName>
        <fullName evidence="1">Transcription and mRNA export factor ENY2</fullName>
    </recommendedName>
    <alternativeName>
        <fullName evidence="1">Enhancer of yellow 2 transcription factor homolog</fullName>
    </alternativeName>
</protein>
<keyword evidence="1" id="KW-0156">Chromatin regulator</keyword>
<dbReference type="Proteomes" id="UP001141327">
    <property type="component" value="Unassembled WGS sequence"/>
</dbReference>
<keyword evidence="1" id="KW-0509">mRNA transport</keyword>
<keyword evidence="3" id="KW-1185">Reference proteome</keyword>
<keyword evidence="1" id="KW-0805">Transcription regulation</keyword>
<keyword evidence="1" id="KW-0653">Protein transport</keyword>
<sequence length="124" mass="14521">MDRGEELKLQYLEKLIQSGEKDRLKEALRTQLIECGWRDKLKSYAKEIIQQRGLDHISVEELVEEIKPRGRGSFAHFEIPTPLFFRAPRLFPYFFGSLCIATVPDEIKAELLQRIRKFLSTLPT</sequence>
<dbReference type="HAMAP" id="MF_03046">
    <property type="entry name" value="ENY2_Sus1"/>
    <property type="match status" value="1"/>
</dbReference>
<dbReference type="InterPro" id="IPR018783">
    <property type="entry name" value="TF_ENY2"/>
</dbReference>
<gene>
    <name evidence="2" type="ORF">PAPYR_8202</name>
</gene>
<keyword evidence="1" id="KW-0813">Transport</keyword>
<dbReference type="Gene3D" id="1.10.246.140">
    <property type="match status" value="1"/>
</dbReference>
<accession>A0ABQ8UIB3</accession>
<proteinExistence type="inferred from homology"/>